<dbReference type="AlphaFoldDB" id="G1FKG0"/>
<reference evidence="1" key="1">
    <citation type="submission" date="2011-07" db="EMBL/GenBank/DDBJ databases">
        <title>Molecular characterization of caveolin-1 from Epinephelus bruneus.</title>
        <authorList>
            <person name="Harikrishnan R."/>
            <person name="Kim J.-S."/>
            <person name="Heo M.-S."/>
        </authorList>
    </citation>
    <scope>NUCLEOTIDE SEQUENCE</scope>
</reference>
<dbReference type="EMBL" id="JN216918">
    <property type="protein sequence ID" value="AEM37663.1"/>
    <property type="molecule type" value="mRNA"/>
</dbReference>
<accession>G1FKG0</accession>
<proteinExistence type="evidence at transcript level"/>
<protein>
    <submittedName>
        <fullName evidence="1">Caveolin-1</fullName>
    </submittedName>
</protein>
<sequence length="105" mass="12104">MIYLKFDSLNKYMDGLLTMSMWHRPRGPQCQHPSPLPPKKTLKMTTNRHKSISNRHKIISKRQKKWLQMDTKQPQGDIKLSCSCVAEVLGPGAHCLIIHPCINIE</sequence>
<organism evidence="1">
    <name type="scientific">Epinephelus bruneus</name>
    <name type="common">Longtooth grouper</name>
    <dbReference type="NCBI Taxonomy" id="323802"/>
    <lineage>
        <taxon>Eukaryota</taxon>
        <taxon>Metazoa</taxon>
        <taxon>Chordata</taxon>
        <taxon>Craniata</taxon>
        <taxon>Vertebrata</taxon>
        <taxon>Euteleostomi</taxon>
        <taxon>Actinopterygii</taxon>
        <taxon>Neopterygii</taxon>
        <taxon>Teleostei</taxon>
        <taxon>Neoteleostei</taxon>
        <taxon>Acanthomorphata</taxon>
        <taxon>Eupercaria</taxon>
        <taxon>Perciformes</taxon>
        <taxon>Serranoidei</taxon>
        <taxon>Serranidae</taxon>
        <taxon>Epinephelinae</taxon>
        <taxon>Epinephelini</taxon>
        <taxon>Epinephelus</taxon>
    </lineage>
</organism>
<evidence type="ECO:0000313" key="1">
    <source>
        <dbReference type="EMBL" id="AEM37663.1"/>
    </source>
</evidence>
<name>G1FKG0_EPIBR</name>
<feature type="non-terminal residue" evidence="1">
    <location>
        <position position="105"/>
    </location>
</feature>